<keyword evidence="3 5" id="KW-0460">Magnesium</keyword>
<feature type="binding site" evidence="5">
    <location>
        <position position="126"/>
    </location>
    <ligand>
        <name>Mg(2+)</name>
        <dbReference type="ChEBI" id="CHEBI:18420"/>
    </ligand>
</feature>
<dbReference type="InterPro" id="IPR015813">
    <property type="entry name" value="Pyrv/PenolPyrv_kinase-like_dom"/>
</dbReference>
<dbReference type="InterPro" id="IPR011206">
    <property type="entry name" value="Citrate_lyase_beta/mcl1/mcl2"/>
</dbReference>
<evidence type="ECO:0000256" key="5">
    <source>
        <dbReference type="PIRSR" id="PIRSR015582-2"/>
    </source>
</evidence>
<dbReference type="GO" id="GO:0016829">
    <property type="term" value="F:lyase activity"/>
    <property type="evidence" value="ECO:0007669"/>
    <property type="project" value="UniProtKB-KW"/>
</dbReference>
<sequence length="286" mass="31705">MEQSFSWMFVPGSDEKKLMKAVSLHADVLIYDLEDSVSPHEKKAARTHVKRTIEHAGRVNYVRINSFDSDYFQEDVIDMIHNNLTGIVLPKAENTKQIALLDRMISELEEERKIDTGTIKIVPIIETGCGLYNAYKIASASRRVERLAFGSMDFALDIGAHLTKEGTELLYARSQLVVVSRAAGLKAPIDTVFADIKDPDGFIKEARASKGLGFQGKLLIHPSQIELLSQVYAPTEAEIAHAKRLIQAFETSVLKGEGVLQLDGKMVDLPIVDKAKKMLAAVETHS</sequence>
<evidence type="ECO:0000313" key="8">
    <source>
        <dbReference type="Proteomes" id="UP000199544"/>
    </source>
</evidence>
<name>A0A1G9Y785_9BACL</name>
<dbReference type="PANTHER" id="PTHR32308">
    <property type="entry name" value="LYASE BETA SUBUNIT, PUTATIVE (AFU_ORTHOLOGUE AFUA_4G13030)-RELATED"/>
    <property type="match status" value="1"/>
</dbReference>
<organism evidence="7 8">
    <name type="scientific">Fictibacillus solisalsi</name>
    <dbReference type="NCBI Taxonomy" id="459525"/>
    <lineage>
        <taxon>Bacteria</taxon>
        <taxon>Bacillati</taxon>
        <taxon>Bacillota</taxon>
        <taxon>Bacilli</taxon>
        <taxon>Bacillales</taxon>
        <taxon>Fictibacillaceae</taxon>
        <taxon>Fictibacillus</taxon>
    </lineage>
</organism>
<keyword evidence="2 5" id="KW-0479">Metal-binding</keyword>
<feature type="domain" description="HpcH/HpaI aldolase/citrate lyase" evidence="6">
    <location>
        <begin position="7"/>
        <end position="222"/>
    </location>
</feature>
<dbReference type="PIRSF" id="PIRSF015582">
    <property type="entry name" value="Cit_lyase_B"/>
    <property type="match status" value="1"/>
</dbReference>
<accession>A0A1G9Y785</accession>
<dbReference type="Proteomes" id="UP000199544">
    <property type="component" value="Unassembled WGS sequence"/>
</dbReference>
<dbReference type="Pfam" id="PF03328">
    <property type="entry name" value="HpcH_HpaI"/>
    <property type="match status" value="1"/>
</dbReference>
<feature type="binding site" evidence="4">
    <location>
        <position position="126"/>
    </location>
    <ligand>
        <name>substrate</name>
    </ligand>
</feature>
<reference evidence="8" key="1">
    <citation type="submission" date="2016-10" db="EMBL/GenBank/DDBJ databases">
        <authorList>
            <person name="Varghese N."/>
            <person name="Submissions S."/>
        </authorList>
    </citation>
    <scope>NUCLEOTIDE SEQUENCE [LARGE SCALE GENOMIC DNA]</scope>
    <source>
        <strain evidence="8">CGMCC 1.6854</strain>
    </source>
</reference>
<feature type="binding site" evidence="5">
    <location>
        <position position="153"/>
    </location>
    <ligand>
        <name>Mg(2+)</name>
        <dbReference type="ChEBI" id="CHEBI:18420"/>
    </ligand>
</feature>
<evidence type="ECO:0000259" key="6">
    <source>
        <dbReference type="Pfam" id="PF03328"/>
    </source>
</evidence>
<evidence type="ECO:0000256" key="4">
    <source>
        <dbReference type="PIRSR" id="PIRSR015582-1"/>
    </source>
</evidence>
<dbReference type="Gene3D" id="3.20.20.60">
    <property type="entry name" value="Phosphoenolpyruvate-binding domains"/>
    <property type="match status" value="1"/>
</dbReference>
<dbReference type="PANTHER" id="PTHR32308:SF0">
    <property type="entry name" value="HPCH_HPAI ALDOLASE_CITRATE LYASE DOMAIN-CONTAINING PROTEIN"/>
    <property type="match status" value="1"/>
</dbReference>
<comment type="cofactor">
    <cofactor evidence="1">
        <name>Mg(2+)</name>
        <dbReference type="ChEBI" id="CHEBI:18420"/>
    </cofactor>
</comment>
<dbReference type="STRING" id="459525.SAMN04488137_3247"/>
<feature type="binding site" evidence="4">
    <location>
        <position position="63"/>
    </location>
    <ligand>
        <name>substrate</name>
    </ligand>
</feature>
<gene>
    <name evidence="7" type="ORF">SAMN04488137_3247</name>
</gene>
<keyword evidence="8" id="KW-1185">Reference proteome</keyword>
<protein>
    <submittedName>
        <fullName evidence="7">Citrate lyase subunit beta / citryl-CoA lyase</fullName>
    </submittedName>
</protein>
<evidence type="ECO:0000256" key="1">
    <source>
        <dbReference type="ARBA" id="ARBA00001946"/>
    </source>
</evidence>
<dbReference type="RefSeq" id="WP_139168413.1">
    <property type="nucleotide sequence ID" value="NZ_FNHW01000001.1"/>
</dbReference>
<dbReference type="OrthoDB" id="9786940at2"/>
<dbReference type="GO" id="GO:0006107">
    <property type="term" value="P:oxaloacetate metabolic process"/>
    <property type="evidence" value="ECO:0007669"/>
    <property type="project" value="TreeGrafter"/>
</dbReference>
<keyword evidence="7" id="KW-0456">Lyase</keyword>
<dbReference type="InterPro" id="IPR040442">
    <property type="entry name" value="Pyrv_kinase-like_dom_sf"/>
</dbReference>
<dbReference type="EMBL" id="FNHW01000001">
    <property type="protein sequence ID" value="SDN04928.1"/>
    <property type="molecule type" value="Genomic_DNA"/>
</dbReference>
<proteinExistence type="predicted"/>
<evidence type="ECO:0000256" key="3">
    <source>
        <dbReference type="ARBA" id="ARBA00022842"/>
    </source>
</evidence>
<dbReference type="InterPro" id="IPR005000">
    <property type="entry name" value="Aldolase/citrate-lyase_domain"/>
</dbReference>
<evidence type="ECO:0000313" key="7">
    <source>
        <dbReference type="EMBL" id="SDN04928.1"/>
    </source>
</evidence>
<dbReference type="SUPFAM" id="SSF51621">
    <property type="entry name" value="Phosphoenolpyruvate/pyruvate domain"/>
    <property type="match status" value="1"/>
</dbReference>
<dbReference type="AlphaFoldDB" id="A0A1G9Y785"/>
<dbReference type="GO" id="GO:0000287">
    <property type="term" value="F:magnesium ion binding"/>
    <property type="evidence" value="ECO:0007669"/>
    <property type="project" value="TreeGrafter"/>
</dbReference>
<evidence type="ECO:0000256" key="2">
    <source>
        <dbReference type="ARBA" id="ARBA00022723"/>
    </source>
</evidence>